<keyword evidence="2 7" id="KW-0645">Protease</keyword>
<name>A0A7S9PW39_EPIFF</name>
<dbReference type="InterPro" id="IPR015500">
    <property type="entry name" value="Peptidase_S8_subtilisin-rel"/>
</dbReference>
<dbReference type="Gene3D" id="3.50.30.30">
    <property type="match status" value="1"/>
</dbReference>
<dbReference type="Pfam" id="PF00082">
    <property type="entry name" value="Peptidase_S8"/>
    <property type="match status" value="2"/>
</dbReference>
<dbReference type="CDD" id="cd07489">
    <property type="entry name" value="Peptidases_S8_5"/>
    <property type="match status" value="1"/>
</dbReference>
<feature type="chain" id="PRO_5034010487" description="Subtilisin-like protease" evidence="10">
    <location>
        <begin position="22"/>
        <end position="906"/>
    </location>
</feature>
<dbReference type="GO" id="GO:0016020">
    <property type="term" value="C:membrane"/>
    <property type="evidence" value="ECO:0007669"/>
    <property type="project" value="InterPro"/>
</dbReference>
<evidence type="ECO:0000256" key="1">
    <source>
        <dbReference type="ARBA" id="ARBA00011073"/>
    </source>
</evidence>
<dbReference type="PANTHER" id="PTHR43806">
    <property type="entry name" value="PEPTIDASE S8"/>
    <property type="match status" value="1"/>
</dbReference>
<dbReference type="PROSITE" id="PS00137">
    <property type="entry name" value="SUBTILASE_HIS"/>
    <property type="match status" value="1"/>
</dbReference>
<dbReference type="InterPro" id="IPR050131">
    <property type="entry name" value="Peptidase_S8_subtilisin-like"/>
</dbReference>
<comment type="similarity">
    <text evidence="1 7 8">Belongs to the peptidase S8 family.</text>
</comment>
<dbReference type="Pfam" id="PF06280">
    <property type="entry name" value="fn3_5"/>
    <property type="match status" value="1"/>
</dbReference>
<dbReference type="InterPro" id="IPR034187">
    <property type="entry name" value="Peptidases_S8_5"/>
</dbReference>
<dbReference type="InterPro" id="IPR046450">
    <property type="entry name" value="PA_dom_sf"/>
</dbReference>
<keyword evidence="14" id="KW-1185">Reference proteome</keyword>
<evidence type="ECO:0000259" key="12">
    <source>
        <dbReference type="Pfam" id="PF06280"/>
    </source>
</evidence>
<keyword evidence="3 10" id="KW-0732">Signal</keyword>
<organism evidence="13 14">
    <name type="scientific">Epichloe festucae (strain Fl1)</name>
    <dbReference type="NCBI Taxonomy" id="877507"/>
    <lineage>
        <taxon>Eukaryota</taxon>
        <taxon>Fungi</taxon>
        <taxon>Dikarya</taxon>
        <taxon>Ascomycota</taxon>
        <taxon>Pezizomycotina</taxon>
        <taxon>Sordariomycetes</taxon>
        <taxon>Hypocreomycetidae</taxon>
        <taxon>Hypocreales</taxon>
        <taxon>Clavicipitaceae</taxon>
        <taxon>Epichloe</taxon>
    </lineage>
</organism>
<evidence type="ECO:0008006" key="15">
    <source>
        <dbReference type="Google" id="ProtNLM"/>
    </source>
</evidence>
<dbReference type="InterPro" id="IPR023827">
    <property type="entry name" value="Peptidase_S8_Asp-AS"/>
</dbReference>
<dbReference type="Gene3D" id="3.40.50.200">
    <property type="entry name" value="Peptidase S8/S53 domain"/>
    <property type="match status" value="1"/>
</dbReference>
<dbReference type="PROSITE" id="PS51892">
    <property type="entry name" value="SUBTILASE"/>
    <property type="match status" value="1"/>
</dbReference>
<dbReference type="GO" id="GO:0006508">
    <property type="term" value="P:proteolysis"/>
    <property type="evidence" value="ECO:0007669"/>
    <property type="project" value="UniProtKB-KW"/>
</dbReference>
<feature type="domain" description="C5a peptidase/Subtilisin-like protease SBT2-like Fn3-like" evidence="12">
    <location>
        <begin position="629"/>
        <end position="741"/>
    </location>
</feature>
<dbReference type="Gene3D" id="2.60.40.4070">
    <property type="match status" value="1"/>
</dbReference>
<evidence type="ECO:0000256" key="5">
    <source>
        <dbReference type="ARBA" id="ARBA00022825"/>
    </source>
</evidence>
<feature type="domain" description="Peptidase S8/S53" evidence="11">
    <location>
        <begin position="427"/>
        <end position="585"/>
    </location>
</feature>
<dbReference type="GO" id="GO:0004252">
    <property type="term" value="F:serine-type endopeptidase activity"/>
    <property type="evidence" value="ECO:0007669"/>
    <property type="project" value="UniProtKB-UniRule"/>
</dbReference>
<evidence type="ECO:0000256" key="2">
    <source>
        <dbReference type="ARBA" id="ARBA00022670"/>
    </source>
</evidence>
<dbReference type="InterPro" id="IPR000209">
    <property type="entry name" value="Peptidase_S8/S53_dom"/>
</dbReference>
<feature type="region of interest" description="Disordered" evidence="9">
    <location>
        <begin position="122"/>
        <end position="148"/>
    </location>
</feature>
<dbReference type="SUPFAM" id="SSF52743">
    <property type="entry name" value="Subtilisin-like"/>
    <property type="match status" value="1"/>
</dbReference>
<dbReference type="Proteomes" id="UP000594364">
    <property type="component" value="Chromosome 3"/>
</dbReference>
<protein>
    <recommendedName>
        <fullName evidence="15">Subtilisin-like protease</fullName>
    </recommendedName>
</protein>
<evidence type="ECO:0000256" key="8">
    <source>
        <dbReference type="RuleBase" id="RU003355"/>
    </source>
</evidence>
<keyword evidence="5 7" id="KW-0720">Serine protease</keyword>
<dbReference type="InterPro" id="IPR022398">
    <property type="entry name" value="Peptidase_S8_His-AS"/>
</dbReference>
<feature type="signal peptide" evidence="10">
    <location>
        <begin position="1"/>
        <end position="21"/>
    </location>
</feature>
<reference evidence="13 14" key="1">
    <citation type="journal article" date="2018" name="PLoS Genet.">
        <title>Repeat elements organise 3D genome structure and mediate transcription in the filamentous fungus Epichloe festucae.</title>
        <authorList>
            <person name="Winter D.J."/>
            <person name="Ganley A.R.D."/>
            <person name="Young C.A."/>
            <person name="Liachko I."/>
            <person name="Schardl C.L."/>
            <person name="Dupont P.Y."/>
            <person name="Berry D."/>
            <person name="Ram A."/>
            <person name="Scott B."/>
            <person name="Cox M.P."/>
        </authorList>
    </citation>
    <scope>NUCLEOTIDE SEQUENCE [LARGE SCALE GENOMIC DNA]</scope>
    <source>
        <strain evidence="13 14">Fl1</strain>
    </source>
</reference>
<feature type="active site" description="Charge relay system" evidence="6 7">
    <location>
        <position position="225"/>
    </location>
</feature>
<dbReference type="AlphaFoldDB" id="A0A7S9PW39"/>
<feature type="domain" description="Peptidase S8/S53" evidence="11">
    <location>
        <begin position="167"/>
        <end position="358"/>
    </location>
</feature>
<dbReference type="CDD" id="cd02124">
    <property type="entry name" value="PA_PoS1_like"/>
    <property type="match status" value="1"/>
</dbReference>
<dbReference type="InterPro" id="IPR023828">
    <property type="entry name" value="Peptidase_S8_Ser-AS"/>
</dbReference>
<evidence type="ECO:0000313" key="14">
    <source>
        <dbReference type="Proteomes" id="UP000594364"/>
    </source>
</evidence>
<dbReference type="InterPro" id="IPR036852">
    <property type="entry name" value="Peptidase_S8/S53_dom_sf"/>
</dbReference>
<evidence type="ECO:0000256" key="7">
    <source>
        <dbReference type="PROSITE-ProRule" id="PRU01240"/>
    </source>
</evidence>
<evidence type="ECO:0000256" key="4">
    <source>
        <dbReference type="ARBA" id="ARBA00022801"/>
    </source>
</evidence>
<evidence type="ECO:0000256" key="3">
    <source>
        <dbReference type="ARBA" id="ARBA00022729"/>
    </source>
</evidence>
<keyword evidence="4 7" id="KW-0378">Hydrolase</keyword>
<gene>
    <name evidence="13" type="ORF">C2857_007041</name>
</gene>
<dbReference type="InterPro" id="IPR010435">
    <property type="entry name" value="C5a/SBT2-like_Fn3"/>
</dbReference>
<proteinExistence type="inferred from homology"/>
<feature type="active site" description="Charge relay system" evidence="6 7">
    <location>
        <position position="552"/>
    </location>
</feature>
<dbReference type="PRINTS" id="PR00723">
    <property type="entry name" value="SUBTILISIN"/>
</dbReference>
<feature type="active site" description="Charge relay system" evidence="6 7">
    <location>
        <position position="176"/>
    </location>
</feature>
<evidence type="ECO:0000313" key="13">
    <source>
        <dbReference type="EMBL" id="QPH02823.1"/>
    </source>
</evidence>
<evidence type="ECO:0000256" key="10">
    <source>
        <dbReference type="SAM" id="SignalP"/>
    </source>
</evidence>
<dbReference type="SUPFAM" id="SSF52025">
    <property type="entry name" value="PA domain"/>
    <property type="match status" value="1"/>
</dbReference>
<dbReference type="PROSITE" id="PS00138">
    <property type="entry name" value="SUBTILASE_SER"/>
    <property type="match status" value="1"/>
</dbReference>
<sequence length="906" mass="96199">MVRLRTSFVASLLAAAASTLAADPNEKVANTVVPGAYIFELADGQDAAALEKAVGKDGKTRMRLDFDLFKAVSVQLHDVDKAKEKATKLAALPQVKSVYPVTLYKRPNPKIEWIAQKGSTMQKAALTSRADGPEGPDGPEGAHADTDTYSPHVMTQVDKLRAKGITGKRVKIALVDTGIDFGHPALGGCFGDGCLVSFGTDLVGDDFNGFNTPHPDNIPKDCSGHGTHVAGIIAAQNNTYGFTGTAPDATLGIYRVFGCTGESTNEILIAAFNMAYQGGANIITASVGSASGWSEDPWAEAVSRIVQKGVPCVLSAGNDGDQGIFYASAAADGHRVAAIAAFDNVQTPTVYSNSKYEIDDGPDKVFGYLASKPANWDGVTLPAWANSLDPTVVNDGCQPFPANTPDLSKYIVLIRRGGCNFDKKVGNAIAKGAKNVIVYNNAAAGAAVMDLNSLRPGSLNAASMIDADTGATFIKALKEGKKLTLKMSSPGKTGSTLRTFKNTATGGALSSTTSWGPTWEMDLKPQFGAVGGNILSTFPVALGSYAALSGTSMACPQVAGIMALIHQVRGTYDAELIQNLLSGNSNPQLFNDGTKFYDFLAPVPQQGAGLIQAYDAAYATTVLSPSGLSFNDTDHFAKRLEFKLKNTDKKRATYRVTHVPTITMYTLAKDSIYAQKFPNDHVDAAATLKFSKTSITLRGGEAETVTVSATPPEGLDTKRLALWSGYIVINGTDGASLSLPYQGLTGSLRDSTVLGPSDTWISKSIDEKARKVPPNSVFVIPGPGNAGVNDTLPVLSANLALGSIKVRADIVPLTPCRPNDMIPCPPKDMMTEFWGVKTIGQPYRFPAQWSSRGVNNWAWDGRLDSGNYAPPGKYQFVVRALRIFGDERKKEDWDVSTSPALIIEYQ</sequence>
<dbReference type="EMBL" id="CP031387">
    <property type="protein sequence ID" value="QPH02823.1"/>
    <property type="molecule type" value="Genomic_DNA"/>
</dbReference>
<dbReference type="PROSITE" id="PS00136">
    <property type="entry name" value="SUBTILASE_ASP"/>
    <property type="match status" value="1"/>
</dbReference>
<dbReference type="PANTHER" id="PTHR43806:SF66">
    <property type="entry name" value="SERIN ENDOPEPTIDASE"/>
    <property type="match status" value="1"/>
</dbReference>
<evidence type="ECO:0000259" key="11">
    <source>
        <dbReference type="Pfam" id="PF00082"/>
    </source>
</evidence>
<accession>A0A7S9PW39</accession>
<evidence type="ECO:0000256" key="9">
    <source>
        <dbReference type="SAM" id="MobiDB-lite"/>
    </source>
</evidence>
<evidence type="ECO:0000256" key="6">
    <source>
        <dbReference type="PIRSR" id="PIRSR615500-1"/>
    </source>
</evidence>
<dbReference type="OrthoDB" id="10256524at2759"/>